<comment type="caution">
    <text evidence="3">The sequence shown here is derived from an EMBL/GenBank/DDBJ whole genome shotgun (WGS) entry which is preliminary data.</text>
</comment>
<gene>
    <name evidence="3" type="ORF">A4D02_09120</name>
</gene>
<dbReference type="Pfam" id="PF01370">
    <property type="entry name" value="Epimerase"/>
    <property type="match status" value="1"/>
</dbReference>
<dbReference type="InterPro" id="IPR001509">
    <property type="entry name" value="Epimerase_deHydtase"/>
</dbReference>
<evidence type="ECO:0000313" key="3">
    <source>
        <dbReference type="EMBL" id="OQP44937.1"/>
    </source>
</evidence>
<dbReference type="Proteomes" id="UP000192277">
    <property type="component" value="Unassembled WGS sequence"/>
</dbReference>
<dbReference type="InterPro" id="IPR036291">
    <property type="entry name" value="NAD(P)-bd_dom_sf"/>
</dbReference>
<comment type="similarity">
    <text evidence="1">Belongs to the NAD(P)-dependent epimerase/dehydratase family.</text>
</comment>
<dbReference type="RefSeq" id="WP_014218608.1">
    <property type="nucleotide sequence ID" value="NZ_LWBO01000023.1"/>
</dbReference>
<dbReference type="EMBL" id="LWBO01000023">
    <property type="protein sequence ID" value="OQP44937.1"/>
    <property type="molecule type" value="Genomic_DNA"/>
</dbReference>
<dbReference type="PROSITE" id="PS00061">
    <property type="entry name" value="ADH_SHORT"/>
    <property type="match status" value="1"/>
</dbReference>
<evidence type="ECO:0000313" key="4">
    <source>
        <dbReference type="Proteomes" id="UP000192277"/>
    </source>
</evidence>
<dbReference type="Gene3D" id="3.90.25.10">
    <property type="entry name" value="UDP-galactose 4-epimerase, domain 1"/>
    <property type="match status" value="1"/>
</dbReference>
<evidence type="ECO:0000256" key="1">
    <source>
        <dbReference type="ARBA" id="ARBA00007637"/>
    </source>
</evidence>
<keyword evidence="4" id="KW-1185">Reference proteome</keyword>
<evidence type="ECO:0000259" key="2">
    <source>
        <dbReference type="Pfam" id="PF01370"/>
    </source>
</evidence>
<accession>A0ABX3NSS5</accession>
<dbReference type="Gene3D" id="3.40.50.720">
    <property type="entry name" value="NAD(P)-binding Rossmann-like Domain"/>
    <property type="match status" value="1"/>
</dbReference>
<dbReference type="InterPro" id="IPR020904">
    <property type="entry name" value="Sc_DH/Rdtase_CS"/>
</dbReference>
<feature type="domain" description="NAD-dependent epimerase/dehydratase" evidence="2">
    <location>
        <begin position="4"/>
        <end position="243"/>
    </location>
</feature>
<organism evidence="3 4">
    <name type="scientific">Niastella koreensis</name>
    <dbReference type="NCBI Taxonomy" id="354356"/>
    <lineage>
        <taxon>Bacteria</taxon>
        <taxon>Pseudomonadati</taxon>
        <taxon>Bacteroidota</taxon>
        <taxon>Chitinophagia</taxon>
        <taxon>Chitinophagales</taxon>
        <taxon>Chitinophagaceae</taxon>
        <taxon>Niastella</taxon>
    </lineage>
</organism>
<dbReference type="SUPFAM" id="SSF51735">
    <property type="entry name" value="NAD(P)-binding Rossmann-fold domains"/>
    <property type="match status" value="1"/>
</dbReference>
<reference evidence="3 4" key="1">
    <citation type="submission" date="2016-04" db="EMBL/GenBank/DDBJ databases">
        <authorList>
            <person name="Chen L."/>
            <person name="Zhuang W."/>
            <person name="Wang G."/>
        </authorList>
    </citation>
    <scope>NUCLEOTIDE SEQUENCE [LARGE SCALE GENOMIC DNA]</scope>
    <source>
        <strain evidence="4">GR20</strain>
    </source>
</reference>
<dbReference type="PANTHER" id="PTHR43000">
    <property type="entry name" value="DTDP-D-GLUCOSE 4,6-DEHYDRATASE-RELATED"/>
    <property type="match status" value="1"/>
</dbReference>
<protein>
    <submittedName>
        <fullName evidence="3">Epimerase</fullName>
    </submittedName>
</protein>
<proteinExistence type="inferred from homology"/>
<dbReference type="PRINTS" id="PR01713">
    <property type="entry name" value="NUCEPIMERASE"/>
</dbReference>
<name>A0ABX3NSS5_9BACT</name>
<sequence length="326" mass="37080">MKRILVTGGAGFIGSNLIKKLLSTGCYHITCLDNFDNFYAREQKELNINNFFNDACFEFIEDDIRNVHKHASLDNIDVIIHLAAKAGVRPSIQEPELYQNVNIGGTQALLEFARKRNIKQFLFASSSSVYGVSPNVPWNENDRMLPISPYACSKYASEMFGYTYSHLYKIRFIALRFFTVYGPAQRPDLAIHKFFNCIHQKKPITIFGNGDTARDYTYIDDIVQGIIAAIDYDASDFEVFNLGNHRTVSLNNLIRNIEQICGSRAILQYYPEQPGDVPLTYADIGKAVSLLNYKPSTDLLSGLGNFYNWYTKNHQLLRVGETYKIS</sequence>